<evidence type="ECO:0000256" key="1">
    <source>
        <dbReference type="SAM" id="MobiDB-lite"/>
    </source>
</evidence>
<gene>
    <name evidence="2" type="ORF">HGI39_25455</name>
</gene>
<sequence length="986" mass="110605">MADNSTILQEEQTSKVLTNNLLLRDSFDNSGALMAIKFGGDIQESDGEDANFTLRFKATEAQGNFAIDRHLLNFVCTADDSGAVPAITFNDYKIWNETNDGPNSGLNADLLDGRHATEFKDRYGYHHFLHQVNKDPKTTDEKNWVKIATFTTRRIMGNRSDLDYTHEGKPAYGGVFEYSGNGVFGVDPKDVVVPGGNVTIPAKNINSLNQALATLDIRDQFKANTPQFLDEYDPDVFHTTNLLTEGVYNGALRGCVTLLKNDNATTFDFHVGLFEDPLYTKDTTMNDAWNGIRKYFYVSLHDETLPFLSEKDVYTTPSYEDMDSNLNKGYTKDDKRNWDTDDENGDKDASGAVIDGYSASYPNFPQYSWSYSGNTGTKNYQNDVTNELSGGTKSAMANLYFTKPDVEKAKRLRELKLAYGNDYKLALESELARLKELGLAMADGDSDPSGGSGPGGSSSSDGEGGKSSDKDSSNANFNFTELSQLDPLIEQGSERRHDFKDDPIPHLEYRDEDVEAITDVHTGPLSRIDLETKIRGNYQELPKTIQEAEPYNETKRMRKPFPKNNDADQGDKYQTYIDIMRLYHVNTIVEPLDGLQVVTHIFELYMAIDEKTEIRIQPYMSSACLMYNFNECVPTGEMPAATRYIRPKSRYDNRYASVRHRHYDYERRIWELTLEADQIWKNFKNYVAIDQGMDNANKVMLTDKEGKVYAADDNMVRHCEPTDINPDTGEAPRRKGSRVLVTGVPENRTIENCKSSIGTSCVEESGITITELNSLKGIRGNIQDQINDLLAAVNDEVEKIWTDIGDVWEVLKKIKGLLEDLVKALNAALGNFVKKTGDTMNGSLWIQYDGKALKNGAPKGFEEKNKDGGGETFCGVKFYSTASDAKHGGYLYGATNKTSVGLGVQRKNGEDRDADWAIALIAEEKVDGKYLPLRCNFNFNRITFAIDGRDDTKLDANGKEIPANTFSIDFKKLYDWYNSTHTETLD</sequence>
<dbReference type="AlphaFoldDB" id="A0AAW3WGH6"/>
<feature type="region of interest" description="Disordered" evidence="1">
    <location>
        <begin position="442"/>
        <end position="504"/>
    </location>
</feature>
<feature type="compositionally biased region" description="Basic and acidic residues" evidence="1">
    <location>
        <begin position="330"/>
        <end position="339"/>
    </location>
</feature>
<dbReference type="RefSeq" id="WP_185687087.1">
    <property type="nucleotide sequence ID" value="NZ_JABAGV010000154.1"/>
</dbReference>
<reference evidence="2" key="2">
    <citation type="journal article" date="2022" name="Nat. Biotechnol.">
        <title>Carbon-negative production of acetone and isopropanol by gas fermentation at industrial pilot scale.</title>
        <authorList>
            <person name="Liew F.E."/>
            <person name="Nogle R."/>
            <person name="Abdalla T."/>
            <person name="Rasor B.J."/>
            <person name="Canter C."/>
            <person name="Jensen R.O."/>
            <person name="Wang L."/>
            <person name="Strutz J."/>
            <person name="Chirania P."/>
            <person name="De Tissera S."/>
            <person name="Mueller A.P."/>
            <person name="Ruan Z."/>
            <person name="Gao A."/>
            <person name="Tran L."/>
            <person name="Engle N.L."/>
            <person name="Bromley J.C."/>
            <person name="Daniell J."/>
            <person name="Conrado R."/>
            <person name="Tschaplinski T.J."/>
            <person name="Giannone R.J."/>
            <person name="Hettich R.L."/>
            <person name="Karim A.S."/>
            <person name="Simpson S.D."/>
            <person name="Brown S.D."/>
            <person name="Leang C."/>
            <person name="Jewett M.C."/>
            <person name="Kopke M."/>
        </authorList>
    </citation>
    <scope>NUCLEOTIDE SEQUENCE</scope>
    <source>
        <strain evidence="2">DJ015</strain>
    </source>
</reference>
<comment type="caution">
    <text evidence="2">The sequence shown here is derived from an EMBL/GenBank/DDBJ whole genome shotgun (WGS) entry which is preliminary data.</text>
</comment>
<feature type="compositionally biased region" description="Basic and acidic residues" evidence="1">
    <location>
        <begin position="492"/>
        <end position="504"/>
    </location>
</feature>
<reference evidence="2" key="1">
    <citation type="submission" date="2020-04" db="EMBL/GenBank/DDBJ databases">
        <authorList>
            <person name="Brown S."/>
        </authorList>
    </citation>
    <scope>NUCLEOTIDE SEQUENCE</scope>
    <source>
        <strain evidence="2">DJ015</strain>
    </source>
</reference>
<feature type="compositionally biased region" description="Polar residues" evidence="1">
    <location>
        <begin position="474"/>
        <end position="483"/>
    </location>
</feature>
<organism evidence="2 3">
    <name type="scientific">Clostridium beijerinckii</name>
    <name type="common">Clostridium MP</name>
    <dbReference type="NCBI Taxonomy" id="1520"/>
    <lineage>
        <taxon>Bacteria</taxon>
        <taxon>Bacillati</taxon>
        <taxon>Bacillota</taxon>
        <taxon>Clostridia</taxon>
        <taxon>Eubacteriales</taxon>
        <taxon>Clostridiaceae</taxon>
        <taxon>Clostridium</taxon>
    </lineage>
</organism>
<evidence type="ECO:0008006" key="4">
    <source>
        <dbReference type="Google" id="ProtNLM"/>
    </source>
</evidence>
<dbReference type="Proteomes" id="UP001194098">
    <property type="component" value="Unassembled WGS sequence"/>
</dbReference>
<proteinExistence type="predicted"/>
<evidence type="ECO:0000313" key="2">
    <source>
        <dbReference type="EMBL" id="MBC2477964.1"/>
    </source>
</evidence>
<protein>
    <recommendedName>
        <fullName evidence="4">Prophage tail endopeptidase domain-containing protein</fullName>
    </recommendedName>
</protein>
<feature type="region of interest" description="Disordered" evidence="1">
    <location>
        <begin position="324"/>
        <end position="351"/>
    </location>
</feature>
<accession>A0AAW3WGH6</accession>
<feature type="compositionally biased region" description="Basic and acidic residues" evidence="1">
    <location>
        <begin position="463"/>
        <end position="472"/>
    </location>
</feature>
<dbReference type="EMBL" id="JABAGV010000154">
    <property type="protein sequence ID" value="MBC2477964.1"/>
    <property type="molecule type" value="Genomic_DNA"/>
</dbReference>
<name>A0AAW3WGH6_CLOBE</name>
<evidence type="ECO:0000313" key="3">
    <source>
        <dbReference type="Proteomes" id="UP001194098"/>
    </source>
</evidence>